<dbReference type="InterPro" id="IPR000999">
    <property type="entry name" value="RNase_III_dom"/>
</dbReference>
<dbReference type="PROSITE" id="PS50142">
    <property type="entry name" value="RNASE_3_2"/>
    <property type="match status" value="1"/>
</dbReference>
<keyword evidence="3 8" id="KW-0507">mRNA processing</keyword>
<evidence type="ECO:0000259" key="10">
    <source>
        <dbReference type="PROSITE" id="PS50142"/>
    </source>
</evidence>
<dbReference type="PANTHER" id="PTHR11207">
    <property type="entry name" value="RIBONUCLEASE III"/>
    <property type="match status" value="1"/>
</dbReference>
<feature type="active site" evidence="8">
    <location>
        <position position="139"/>
    </location>
</feature>
<evidence type="ECO:0000256" key="3">
    <source>
        <dbReference type="ARBA" id="ARBA00022664"/>
    </source>
</evidence>
<feature type="domain" description="RNase III" evidence="10">
    <location>
        <begin position="12"/>
        <end position="150"/>
    </location>
</feature>
<keyword evidence="8" id="KW-0963">Cytoplasm</keyword>
<dbReference type="InterPro" id="IPR036389">
    <property type="entry name" value="RNase_III_sf"/>
</dbReference>
<dbReference type="InterPro" id="IPR014720">
    <property type="entry name" value="dsRBD_dom"/>
</dbReference>
<dbReference type="Gene3D" id="1.10.1520.10">
    <property type="entry name" value="Ribonuclease III domain"/>
    <property type="match status" value="1"/>
</dbReference>
<feature type="domain" description="DRBM" evidence="9">
    <location>
        <begin position="177"/>
        <end position="245"/>
    </location>
</feature>
<dbReference type="PANTHER" id="PTHR11207:SF0">
    <property type="entry name" value="RIBONUCLEASE 3"/>
    <property type="match status" value="1"/>
</dbReference>
<gene>
    <name evidence="8" type="primary">rnc</name>
    <name evidence="11" type="ORF">J2S39_001329</name>
</gene>
<comment type="subunit">
    <text evidence="8">Homodimer.</text>
</comment>
<dbReference type="Pfam" id="PF00035">
    <property type="entry name" value="dsrm"/>
    <property type="match status" value="1"/>
</dbReference>
<keyword evidence="8" id="KW-0699">rRNA-binding</keyword>
<dbReference type="HAMAP" id="MF_00104">
    <property type="entry name" value="RNase_III"/>
    <property type="match status" value="1"/>
</dbReference>
<evidence type="ECO:0000256" key="4">
    <source>
        <dbReference type="ARBA" id="ARBA00022722"/>
    </source>
</evidence>
<dbReference type="InterPro" id="IPR011907">
    <property type="entry name" value="RNase_III"/>
</dbReference>
<dbReference type="CDD" id="cd00593">
    <property type="entry name" value="RIBOc"/>
    <property type="match status" value="1"/>
</dbReference>
<keyword evidence="6 8" id="KW-0378">Hydrolase</keyword>
<dbReference type="SMART" id="SM00535">
    <property type="entry name" value="RIBOc"/>
    <property type="match status" value="1"/>
</dbReference>
<organism evidence="11 12">
    <name type="scientific">Corynebacterium guangdongense</name>
    <dbReference type="NCBI Taxonomy" id="1783348"/>
    <lineage>
        <taxon>Bacteria</taxon>
        <taxon>Bacillati</taxon>
        <taxon>Actinomycetota</taxon>
        <taxon>Actinomycetes</taxon>
        <taxon>Mycobacteriales</taxon>
        <taxon>Corynebacteriaceae</taxon>
        <taxon>Corynebacterium</taxon>
    </lineage>
</organism>
<name>A0ABU1ZZ41_9CORY</name>
<feature type="active site" evidence="8">
    <location>
        <position position="67"/>
    </location>
</feature>
<keyword evidence="5 8" id="KW-0255">Endonuclease</keyword>
<keyword evidence="12" id="KW-1185">Reference proteome</keyword>
<keyword evidence="8" id="KW-0460">Magnesium</keyword>
<dbReference type="Gene3D" id="3.30.160.20">
    <property type="match status" value="1"/>
</dbReference>
<dbReference type="Proteomes" id="UP001180840">
    <property type="component" value="Unassembled WGS sequence"/>
</dbReference>
<dbReference type="NCBIfam" id="TIGR02191">
    <property type="entry name" value="RNaseIII"/>
    <property type="match status" value="1"/>
</dbReference>
<reference evidence="11" key="1">
    <citation type="submission" date="2023-07" db="EMBL/GenBank/DDBJ databases">
        <title>Sequencing the genomes of 1000 actinobacteria strains.</title>
        <authorList>
            <person name="Klenk H.-P."/>
        </authorList>
    </citation>
    <scope>NUCLEOTIDE SEQUENCE</scope>
    <source>
        <strain evidence="11">DSM 107476</strain>
    </source>
</reference>
<keyword evidence="4 8" id="KW-0540">Nuclease</keyword>
<protein>
    <recommendedName>
        <fullName evidence="8">Ribonuclease 3</fullName>
        <ecNumber evidence="8">3.1.26.3</ecNumber>
    </recommendedName>
    <alternativeName>
        <fullName evidence="8">Ribonuclease III</fullName>
        <shortName evidence="8">RNase III</shortName>
    </alternativeName>
</protein>
<evidence type="ECO:0000259" key="9">
    <source>
        <dbReference type="PROSITE" id="PS50137"/>
    </source>
</evidence>
<evidence type="ECO:0000256" key="7">
    <source>
        <dbReference type="ARBA" id="ARBA00022884"/>
    </source>
</evidence>
<dbReference type="SUPFAM" id="SSF54768">
    <property type="entry name" value="dsRNA-binding domain-like"/>
    <property type="match status" value="1"/>
</dbReference>
<evidence type="ECO:0000256" key="6">
    <source>
        <dbReference type="ARBA" id="ARBA00022801"/>
    </source>
</evidence>
<evidence type="ECO:0000256" key="8">
    <source>
        <dbReference type="HAMAP-Rule" id="MF_00104"/>
    </source>
</evidence>
<accession>A0ABU1ZZ41</accession>
<comment type="catalytic activity">
    <reaction evidence="1 8">
        <text>Endonucleolytic cleavage to 5'-phosphomonoester.</text>
        <dbReference type="EC" id="3.1.26.3"/>
    </reaction>
</comment>
<dbReference type="SUPFAM" id="SSF69065">
    <property type="entry name" value="RNase III domain-like"/>
    <property type="match status" value="1"/>
</dbReference>
<dbReference type="Pfam" id="PF14622">
    <property type="entry name" value="Ribonucleas_3_3"/>
    <property type="match status" value="1"/>
</dbReference>
<keyword evidence="7 8" id="KW-0694">RNA-binding</keyword>
<evidence type="ECO:0000256" key="1">
    <source>
        <dbReference type="ARBA" id="ARBA00000109"/>
    </source>
</evidence>
<evidence type="ECO:0000256" key="2">
    <source>
        <dbReference type="ARBA" id="ARBA00010183"/>
    </source>
</evidence>
<feature type="binding site" evidence="8">
    <location>
        <position position="63"/>
    </location>
    <ligand>
        <name>Mg(2+)</name>
        <dbReference type="ChEBI" id="CHEBI:18420"/>
    </ligand>
</feature>
<keyword evidence="8" id="KW-0819">tRNA processing</keyword>
<evidence type="ECO:0000313" key="12">
    <source>
        <dbReference type="Proteomes" id="UP001180840"/>
    </source>
</evidence>
<feature type="binding site" evidence="8">
    <location>
        <position position="136"/>
    </location>
    <ligand>
        <name>Mg(2+)</name>
        <dbReference type="ChEBI" id="CHEBI:18420"/>
    </ligand>
</feature>
<comment type="cofactor">
    <cofactor evidence="8">
        <name>Mg(2+)</name>
        <dbReference type="ChEBI" id="CHEBI:18420"/>
    </cofactor>
</comment>
<evidence type="ECO:0000313" key="11">
    <source>
        <dbReference type="EMBL" id="MDR7329653.1"/>
    </source>
</evidence>
<comment type="similarity">
    <text evidence="2">Belongs to the ribonuclease III family.</text>
</comment>
<dbReference type="PROSITE" id="PS50137">
    <property type="entry name" value="DS_RBD"/>
    <property type="match status" value="1"/>
</dbReference>
<feature type="binding site" evidence="8">
    <location>
        <position position="139"/>
    </location>
    <ligand>
        <name>Mg(2+)</name>
        <dbReference type="ChEBI" id="CHEBI:18420"/>
    </ligand>
</feature>
<dbReference type="CDD" id="cd10845">
    <property type="entry name" value="DSRM_RNAse_III_family"/>
    <property type="match status" value="1"/>
</dbReference>
<comment type="caution">
    <text evidence="11">The sequence shown here is derived from an EMBL/GenBank/DDBJ whole genome shotgun (WGS) entry which is preliminary data.</text>
</comment>
<evidence type="ECO:0000256" key="5">
    <source>
        <dbReference type="ARBA" id="ARBA00022759"/>
    </source>
</evidence>
<dbReference type="PROSITE" id="PS00517">
    <property type="entry name" value="RNASE_3_1"/>
    <property type="match status" value="1"/>
</dbReference>
<proteinExistence type="inferred from homology"/>
<sequence length="254" mass="27784">MSRSRKRRVTGVEALEQAYHVMDHGPLLERLGVDLDDKHLRLALTHRSFANENGGLPNNERLEFLGDAVLGLSVAEQLYKQYPDRPESDISKMRASIVSRYGCADIARDIGLGEYVLLGKGELATGGRGKESILADTTEAILGAIYRQHGFETTRDVVLRLFGAKIDNAVVTGRTIDSKTNLQERLAELKAPMAEYRSTSVGPDHDLLFTTEVIVAGAVLGNGTGGNKKIAEQQAAFHALELLREYPELVTGRA</sequence>
<dbReference type="SMART" id="SM00358">
    <property type="entry name" value="DSRM"/>
    <property type="match status" value="1"/>
</dbReference>
<dbReference type="EC" id="3.1.26.3" evidence="8"/>
<keyword evidence="8" id="KW-0479">Metal-binding</keyword>
<dbReference type="GO" id="GO:0004525">
    <property type="term" value="F:ribonuclease III activity"/>
    <property type="evidence" value="ECO:0007669"/>
    <property type="project" value="UniProtKB-EC"/>
</dbReference>
<keyword evidence="8" id="KW-0698">rRNA processing</keyword>
<comment type="subcellular location">
    <subcellularLocation>
        <location evidence="8">Cytoplasm</location>
    </subcellularLocation>
</comment>
<dbReference type="EMBL" id="JAVDXZ010000001">
    <property type="protein sequence ID" value="MDR7329653.1"/>
    <property type="molecule type" value="Genomic_DNA"/>
</dbReference>
<comment type="function">
    <text evidence="8">Digests double-stranded RNA. Involved in the processing of primary rRNA transcript to yield the immediate precursors to the large and small rRNAs (23S and 16S). Processes some mRNAs, and tRNAs when they are encoded in the rRNA operon. Processes pre-crRNA and tracrRNA of type II CRISPR loci if present in the organism.</text>
</comment>